<dbReference type="Gene3D" id="1.25.50.10">
    <property type="entry name" value="Peptidase M1, alanyl aminopeptidase, C-terminal domain"/>
    <property type="match status" value="1"/>
</dbReference>
<dbReference type="Pfam" id="PF17432">
    <property type="entry name" value="DUF3458_C"/>
    <property type="match status" value="1"/>
</dbReference>
<dbReference type="PANTHER" id="PTHR46322:SF1">
    <property type="entry name" value="PUROMYCIN-SENSITIVE AMINOPEPTIDASE"/>
    <property type="match status" value="1"/>
</dbReference>
<name>A0ABQ7J6A1_9APIC</name>
<keyword evidence="2" id="KW-0031">Aminopeptidase</keyword>
<dbReference type="GO" id="GO:0004177">
    <property type="term" value="F:aminopeptidase activity"/>
    <property type="evidence" value="ECO:0007669"/>
    <property type="project" value="UniProtKB-KW"/>
</dbReference>
<gene>
    <name evidence="2" type="ORF">IE077_000047</name>
</gene>
<proteinExistence type="predicted"/>
<reference evidence="2 3" key="1">
    <citation type="journal article" date="2020" name="bioRxiv">
        <title>Metabolic contributions of an alphaproteobacterial endosymbiont in the apicomplexan Cardiosporidium cionae.</title>
        <authorList>
            <person name="Hunter E.S."/>
            <person name="Paight C.J."/>
            <person name="Lane C.E."/>
        </authorList>
    </citation>
    <scope>NUCLEOTIDE SEQUENCE [LARGE SCALE GENOMIC DNA]</scope>
    <source>
        <strain evidence="2">ESH_2018</strain>
    </source>
</reference>
<evidence type="ECO:0000259" key="1">
    <source>
        <dbReference type="Pfam" id="PF17432"/>
    </source>
</evidence>
<dbReference type="Proteomes" id="UP000823046">
    <property type="component" value="Unassembled WGS sequence"/>
</dbReference>
<organism evidence="2 3">
    <name type="scientific">Cardiosporidium cionae</name>
    <dbReference type="NCBI Taxonomy" id="476202"/>
    <lineage>
        <taxon>Eukaryota</taxon>
        <taxon>Sar</taxon>
        <taxon>Alveolata</taxon>
        <taxon>Apicomplexa</taxon>
        <taxon>Aconoidasida</taxon>
        <taxon>Nephromycida</taxon>
        <taxon>Cardiosporidium</taxon>
    </lineage>
</organism>
<accession>A0ABQ7J6A1</accession>
<dbReference type="InterPro" id="IPR024601">
    <property type="entry name" value="Peptidase_M1_pepN_C"/>
</dbReference>
<dbReference type="EMBL" id="JADAQX010000720">
    <property type="protein sequence ID" value="KAF8819504.1"/>
    <property type="molecule type" value="Genomic_DNA"/>
</dbReference>
<keyword evidence="2" id="KW-0645">Protease</keyword>
<sequence length="330" mass="38286">MEDLILLMNYDSNAFVRWDSAQSIFLKEILSSLQNLKEGKQPKRMDPSLIEAFRRLLTHPIEDRSLLAYTLRFPELTELATPLEEVNPDLLHEAHRFCIGQLATSLQKEIQNLYEQLSRESQVMDATSFSLSKASIDRRRLRNVLLRFIVLFPTKEADSICKHHFESAIAMTDKLGGLNALASCSGDHFDEALKKFYSYSIGEPLLINQWFAMQAAAERHDTVGRVEQLQHHPEFTFKNPNRLGSLFFYFAQNMKQFHQKDGRGYKLMEDTIRKVDGFNSKMAAELARSFSRWKKFDPDRQNLMKDVLERLLKTPTLSKDTLEIVFKCLN</sequence>
<dbReference type="InterPro" id="IPR012779">
    <property type="entry name" value="Peptidase_M1_pepN"/>
</dbReference>
<evidence type="ECO:0000313" key="2">
    <source>
        <dbReference type="EMBL" id="KAF8819504.1"/>
    </source>
</evidence>
<keyword evidence="3" id="KW-1185">Reference proteome</keyword>
<dbReference type="PANTHER" id="PTHR46322">
    <property type="entry name" value="PUROMYCIN-SENSITIVE AMINOPEPTIDASE"/>
    <property type="match status" value="1"/>
</dbReference>
<feature type="domain" description="Peptidase M1 alanyl aminopeptidase C-terminal" evidence="1">
    <location>
        <begin position="2"/>
        <end position="330"/>
    </location>
</feature>
<comment type="caution">
    <text evidence="2">The sequence shown here is derived from an EMBL/GenBank/DDBJ whole genome shotgun (WGS) entry which is preliminary data.</text>
</comment>
<dbReference type="InterPro" id="IPR037144">
    <property type="entry name" value="Peptidase_M1_pepN_C_sf"/>
</dbReference>
<evidence type="ECO:0000313" key="3">
    <source>
        <dbReference type="Proteomes" id="UP000823046"/>
    </source>
</evidence>
<keyword evidence="2" id="KW-0378">Hydrolase</keyword>
<protein>
    <submittedName>
        <fullName evidence="2">Aminopeptidase n</fullName>
    </submittedName>
</protein>